<evidence type="ECO:0000256" key="6">
    <source>
        <dbReference type="ARBA" id="ARBA00023146"/>
    </source>
</evidence>
<comment type="catalytic activity">
    <reaction evidence="7 8">
        <text>tRNA(Tyr) + L-tyrosine + ATP = L-tyrosyl-tRNA(Tyr) + AMP + diphosphate + H(+)</text>
        <dbReference type="Rhea" id="RHEA:10220"/>
        <dbReference type="Rhea" id="RHEA-COMP:9706"/>
        <dbReference type="Rhea" id="RHEA-COMP:9707"/>
        <dbReference type="ChEBI" id="CHEBI:15378"/>
        <dbReference type="ChEBI" id="CHEBI:30616"/>
        <dbReference type="ChEBI" id="CHEBI:33019"/>
        <dbReference type="ChEBI" id="CHEBI:58315"/>
        <dbReference type="ChEBI" id="CHEBI:78442"/>
        <dbReference type="ChEBI" id="CHEBI:78536"/>
        <dbReference type="ChEBI" id="CHEBI:456215"/>
        <dbReference type="EC" id="6.1.1.1"/>
    </reaction>
</comment>
<accession>A0ABT9DDR4</accession>
<feature type="binding site" evidence="8">
    <location>
        <position position="169"/>
    </location>
    <ligand>
        <name>L-tyrosine</name>
        <dbReference type="ChEBI" id="CHEBI:58315"/>
    </ligand>
</feature>
<sequence>MFLFQELKWRNFIQDCSNEKELEELLNHGKINFYCGIDPSASSLTLGHLVLIIAILLLHKKGHNPFILIGTSTGLIGDPKETSERKLLSNKDIKYNSRKIKHQLKNMLSTDNKVNFVDNYTWISKLDVITFLRTYGKLFNVNYMLSKELVSKRLKKGISYTEFSYMILQALDFYRLYEDKNVVLQLGGSDQWGNITSGLELIRKLSNPHKNNKAVGMSIPLLLNSQGVKFGKSEKNNLWLDEKLTSPYETYQFLVNIPDQCVINYLKKITLLKPNEIMELEKEITFNPKQRIAQKTLAANVVIFLYGKEKYEECFRISKILFYKDKQVINKNDFQLLKKHISFFETKNNISLINALIKTKLTSSKKESKLLILCGSIKIFGQVIKQTDVYLTKQETLLNKYILLTKKNKFHALIILK</sequence>
<keyword evidence="2 8" id="KW-0547">Nucleotide-binding</keyword>
<evidence type="ECO:0000256" key="5">
    <source>
        <dbReference type="ARBA" id="ARBA00022917"/>
    </source>
</evidence>
<keyword evidence="6 8" id="KW-0030">Aminoacyl-tRNA synthetase</keyword>
<dbReference type="NCBIfam" id="TIGR00234">
    <property type="entry name" value="tyrS"/>
    <property type="match status" value="1"/>
</dbReference>
<dbReference type="InterPro" id="IPR002305">
    <property type="entry name" value="aa-tRNA-synth_Ic"/>
</dbReference>
<keyword evidence="4" id="KW-0694">RNA-binding</keyword>
<dbReference type="InterPro" id="IPR002307">
    <property type="entry name" value="Tyr-tRNA-ligase"/>
</dbReference>
<comment type="caution">
    <text evidence="10">The sequence shown here is derived from an EMBL/GenBank/DDBJ whole genome shotgun (WGS) entry which is preliminary data.</text>
</comment>
<dbReference type="EC" id="6.1.1.1" evidence="8"/>
<keyword evidence="11" id="KW-1185">Reference proteome</keyword>
<evidence type="ECO:0000313" key="11">
    <source>
        <dbReference type="Proteomes" id="UP001172036"/>
    </source>
</evidence>
<protein>
    <recommendedName>
        <fullName evidence="8">Tyrosine--tRNA ligase</fullName>
        <ecNumber evidence="8">6.1.1.1</ecNumber>
    </recommendedName>
    <alternativeName>
        <fullName evidence="8">Tyrosyl-tRNA synthetase</fullName>
        <shortName evidence="8">TyrRS</shortName>
    </alternativeName>
</protein>
<dbReference type="InterPro" id="IPR024088">
    <property type="entry name" value="Tyr-tRNA-ligase_bac-type"/>
</dbReference>
<dbReference type="Gene3D" id="1.10.240.10">
    <property type="entry name" value="Tyrosyl-Transfer RNA Synthetase"/>
    <property type="match status" value="1"/>
</dbReference>
<dbReference type="Pfam" id="PF22421">
    <property type="entry name" value="SYY_C-terminal"/>
    <property type="match status" value="1"/>
</dbReference>
<dbReference type="Gene3D" id="3.40.50.620">
    <property type="entry name" value="HUPs"/>
    <property type="match status" value="1"/>
</dbReference>
<evidence type="ECO:0000256" key="2">
    <source>
        <dbReference type="ARBA" id="ARBA00022741"/>
    </source>
</evidence>
<dbReference type="InterPro" id="IPR024107">
    <property type="entry name" value="Tyr-tRNA-ligase_bac_1"/>
</dbReference>
<dbReference type="PANTHER" id="PTHR11766">
    <property type="entry name" value="TYROSYL-TRNA SYNTHETASE"/>
    <property type="match status" value="1"/>
</dbReference>
<keyword evidence="5 8" id="KW-0648">Protein biosynthesis</keyword>
<dbReference type="InterPro" id="IPR054608">
    <property type="entry name" value="SYY-like_C"/>
</dbReference>
<dbReference type="InterPro" id="IPR036986">
    <property type="entry name" value="S4_RNA-bd_sf"/>
</dbReference>
<dbReference type="HAMAP" id="MF_02006">
    <property type="entry name" value="Tyr_tRNA_synth_type1"/>
    <property type="match status" value="1"/>
</dbReference>
<dbReference type="SUPFAM" id="SSF52374">
    <property type="entry name" value="Nucleotidylyl transferase"/>
    <property type="match status" value="1"/>
</dbReference>
<feature type="domain" description="Tyrosine--tRNA ligase SYY-like C-terminal" evidence="9">
    <location>
        <begin position="341"/>
        <end position="412"/>
    </location>
</feature>
<dbReference type="Pfam" id="PF00579">
    <property type="entry name" value="tRNA-synt_1b"/>
    <property type="match status" value="1"/>
</dbReference>
<reference evidence="10 11" key="1">
    <citation type="journal article" date="2023" name="Int. J. Syst. Evol. Microbiol.">
        <title>The observation of taxonomic boundaries for the 16SrII and 16SrXXV phytoplasmas using genome-based delimitation.</title>
        <authorList>
            <person name="Rodrigues Jardim B."/>
            <person name="Tran-Nguyen L.T.T."/>
            <person name="Gambley C."/>
            <person name="Al-Sadi A.M."/>
            <person name="Al-Subhi A.M."/>
            <person name="Foissac X."/>
            <person name="Salar P."/>
            <person name="Cai H."/>
            <person name="Yang J.Y."/>
            <person name="Davis R."/>
            <person name="Jones L."/>
            <person name="Rodoni B."/>
            <person name="Constable F.E."/>
        </authorList>
    </citation>
    <scope>NUCLEOTIDE SEQUENCE [LARGE SCALE GENOMIC DNA]</scope>
    <source>
        <strain evidence="10">BAWM-155c</strain>
    </source>
</reference>
<dbReference type="GO" id="GO:0004831">
    <property type="term" value="F:tyrosine-tRNA ligase activity"/>
    <property type="evidence" value="ECO:0007669"/>
    <property type="project" value="UniProtKB-EC"/>
</dbReference>
<dbReference type="PRINTS" id="PR01040">
    <property type="entry name" value="TRNASYNTHTYR"/>
</dbReference>
<feature type="binding site" evidence="8">
    <location>
        <position position="232"/>
    </location>
    <ligand>
        <name>ATP</name>
        <dbReference type="ChEBI" id="CHEBI:30616"/>
    </ligand>
</feature>
<feature type="short sequence motif" description="'HIGH' region" evidence="8">
    <location>
        <begin position="39"/>
        <end position="48"/>
    </location>
</feature>
<keyword evidence="1 8" id="KW-0436">Ligase</keyword>
<dbReference type="InterPro" id="IPR014729">
    <property type="entry name" value="Rossmann-like_a/b/a_fold"/>
</dbReference>
<feature type="binding site" evidence="8">
    <location>
        <position position="165"/>
    </location>
    <ligand>
        <name>L-tyrosine</name>
        <dbReference type="ChEBI" id="CHEBI:58315"/>
    </ligand>
</feature>
<proteinExistence type="inferred from homology"/>
<comment type="subcellular location">
    <subcellularLocation>
        <location evidence="8">Cytoplasm</location>
    </subcellularLocation>
</comment>
<dbReference type="CDD" id="cd00805">
    <property type="entry name" value="TyrRS_core"/>
    <property type="match status" value="1"/>
</dbReference>
<feature type="binding site" evidence="8">
    <location>
        <position position="34"/>
    </location>
    <ligand>
        <name>L-tyrosine</name>
        <dbReference type="ChEBI" id="CHEBI:58315"/>
    </ligand>
</feature>
<gene>
    <name evidence="8 10" type="primary">tyrS</name>
    <name evidence="10" type="ORF">OC680_01575</name>
</gene>
<comment type="similarity">
    <text evidence="8">Belongs to the class-I aminoacyl-tRNA synthetase family. TyrS type 1 subfamily.</text>
</comment>
<dbReference type="Gene3D" id="3.10.290.10">
    <property type="entry name" value="RNA-binding S4 domain"/>
    <property type="match status" value="1"/>
</dbReference>
<evidence type="ECO:0000256" key="4">
    <source>
        <dbReference type="ARBA" id="ARBA00022884"/>
    </source>
</evidence>
<dbReference type="PANTHER" id="PTHR11766:SF0">
    <property type="entry name" value="TYROSINE--TRNA LIGASE, MITOCHONDRIAL"/>
    <property type="match status" value="1"/>
</dbReference>
<name>A0ABT9DDR4_9MOLU</name>
<keyword evidence="8" id="KW-0963">Cytoplasm</keyword>
<comment type="function">
    <text evidence="8">Catalyzes the attachment of tyrosine to tRNA(Tyr) in a two-step reaction: tyrosine is first activated by ATP to form Tyr-AMP and then transferred to the acceptor end of tRNA(Tyr).</text>
</comment>
<evidence type="ECO:0000259" key="9">
    <source>
        <dbReference type="Pfam" id="PF22421"/>
    </source>
</evidence>
<evidence type="ECO:0000256" key="8">
    <source>
        <dbReference type="HAMAP-Rule" id="MF_02006"/>
    </source>
</evidence>
<keyword evidence="3 8" id="KW-0067">ATP-binding</keyword>
<dbReference type="Proteomes" id="UP001172036">
    <property type="component" value="Unassembled WGS sequence"/>
</dbReference>
<comment type="subunit">
    <text evidence="8">Homodimer.</text>
</comment>
<feature type="short sequence motif" description="'KMSKS' region" evidence="8">
    <location>
        <begin position="229"/>
        <end position="233"/>
    </location>
</feature>
<dbReference type="RefSeq" id="WP_304515370.1">
    <property type="nucleotide sequence ID" value="NZ_JAOSID010000005.1"/>
</dbReference>
<dbReference type="EMBL" id="JAOSID010000005">
    <property type="protein sequence ID" value="MDO8168165.1"/>
    <property type="molecule type" value="Genomic_DNA"/>
</dbReference>
<evidence type="ECO:0000256" key="3">
    <source>
        <dbReference type="ARBA" id="ARBA00022840"/>
    </source>
</evidence>
<evidence type="ECO:0000313" key="10">
    <source>
        <dbReference type="EMBL" id="MDO8168165.1"/>
    </source>
</evidence>
<evidence type="ECO:0000256" key="1">
    <source>
        <dbReference type="ARBA" id="ARBA00022598"/>
    </source>
</evidence>
<organism evidence="10 11">
    <name type="scientific">Candidatus Phytoplasma melaleucae</name>
    <dbReference type="NCBI Taxonomy" id="2982630"/>
    <lineage>
        <taxon>Bacteria</taxon>
        <taxon>Bacillati</taxon>
        <taxon>Mycoplasmatota</taxon>
        <taxon>Mollicutes</taxon>
        <taxon>Acholeplasmatales</taxon>
        <taxon>Acholeplasmataceae</taxon>
        <taxon>Candidatus Phytoplasma</taxon>
    </lineage>
</organism>
<evidence type="ECO:0000256" key="7">
    <source>
        <dbReference type="ARBA" id="ARBA00048248"/>
    </source>
</evidence>
<dbReference type="SUPFAM" id="SSF55174">
    <property type="entry name" value="Alpha-L RNA-binding motif"/>
    <property type="match status" value="1"/>
</dbReference>